<feature type="active site" evidence="2">
    <location>
        <position position="145"/>
    </location>
</feature>
<dbReference type="Gene3D" id="3.90.45.10">
    <property type="entry name" value="Peptide deformylase"/>
    <property type="match status" value="1"/>
</dbReference>
<dbReference type="EMBL" id="CP089984">
    <property type="protein sequence ID" value="WXB12570.1"/>
    <property type="molecule type" value="Genomic_DNA"/>
</dbReference>
<dbReference type="EC" id="3.5.1.88" evidence="2"/>
<evidence type="ECO:0000313" key="4">
    <source>
        <dbReference type="Proteomes" id="UP001370348"/>
    </source>
</evidence>
<keyword evidence="4" id="KW-1185">Reference proteome</keyword>
<evidence type="ECO:0000313" key="3">
    <source>
        <dbReference type="EMBL" id="WXB12570.1"/>
    </source>
</evidence>
<comment type="cofactor">
    <cofactor evidence="2">
        <name>Fe(2+)</name>
        <dbReference type="ChEBI" id="CHEBI:29033"/>
    </cofactor>
    <text evidence="2">Binds 1 Fe(2+) ion.</text>
</comment>
<keyword evidence="2" id="KW-0378">Hydrolase</keyword>
<dbReference type="PANTHER" id="PTHR10458:SF22">
    <property type="entry name" value="PEPTIDE DEFORMYLASE"/>
    <property type="match status" value="1"/>
</dbReference>
<feature type="binding site" evidence="2">
    <location>
        <position position="101"/>
    </location>
    <ligand>
        <name>Fe cation</name>
        <dbReference type="ChEBI" id="CHEBI:24875"/>
    </ligand>
</feature>
<comment type="catalytic activity">
    <reaction evidence="2">
        <text>N-terminal N-formyl-L-methionyl-[peptide] + H2O = N-terminal L-methionyl-[peptide] + formate</text>
        <dbReference type="Rhea" id="RHEA:24420"/>
        <dbReference type="Rhea" id="RHEA-COMP:10639"/>
        <dbReference type="Rhea" id="RHEA-COMP:10640"/>
        <dbReference type="ChEBI" id="CHEBI:15377"/>
        <dbReference type="ChEBI" id="CHEBI:15740"/>
        <dbReference type="ChEBI" id="CHEBI:49298"/>
        <dbReference type="ChEBI" id="CHEBI:64731"/>
        <dbReference type="EC" id="3.5.1.88"/>
    </reaction>
</comment>
<reference evidence="3 4" key="1">
    <citation type="submission" date="2021-12" db="EMBL/GenBank/DDBJ databases">
        <title>Discovery of the Pendulisporaceae a myxobacterial family with distinct sporulation behavior and unique specialized metabolism.</title>
        <authorList>
            <person name="Garcia R."/>
            <person name="Popoff A."/>
            <person name="Bader C.D."/>
            <person name="Loehr J."/>
            <person name="Walesch S."/>
            <person name="Walt C."/>
            <person name="Boldt J."/>
            <person name="Bunk B."/>
            <person name="Haeckl F.J.F.P.J."/>
            <person name="Gunesch A.P."/>
            <person name="Birkelbach J."/>
            <person name="Nuebel U."/>
            <person name="Pietschmann T."/>
            <person name="Bach T."/>
            <person name="Mueller R."/>
        </authorList>
    </citation>
    <scope>NUCLEOTIDE SEQUENCE [LARGE SCALE GENOMIC DNA]</scope>
    <source>
        <strain evidence="3 4">MSr11954</strain>
    </source>
</reference>
<dbReference type="SUPFAM" id="SSF56420">
    <property type="entry name" value="Peptide deformylase"/>
    <property type="match status" value="1"/>
</dbReference>
<name>A0ABZ2LTS5_9BACT</name>
<dbReference type="Proteomes" id="UP001370348">
    <property type="component" value="Chromosome"/>
</dbReference>
<dbReference type="InterPro" id="IPR036821">
    <property type="entry name" value="Peptide_deformylase_sf"/>
</dbReference>
<proteinExistence type="inferred from homology"/>
<gene>
    <name evidence="2" type="primary">def</name>
    <name evidence="3" type="ORF">LZC94_32570</name>
</gene>
<evidence type="ECO:0000256" key="1">
    <source>
        <dbReference type="ARBA" id="ARBA00010759"/>
    </source>
</evidence>
<organism evidence="3 4">
    <name type="scientific">Pendulispora albinea</name>
    <dbReference type="NCBI Taxonomy" id="2741071"/>
    <lineage>
        <taxon>Bacteria</taxon>
        <taxon>Pseudomonadati</taxon>
        <taxon>Myxococcota</taxon>
        <taxon>Myxococcia</taxon>
        <taxon>Myxococcales</taxon>
        <taxon>Sorangiineae</taxon>
        <taxon>Pendulisporaceae</taxon>
        <taxon>Pendulispora</taxon>
    </lineage>
</organism>
<protein>
    <recommendedName>
        <fullName evidence="2">Peptide deformylase</fullName>
        <shortName evidence="2">PDF</shortName>
        <ecNumber evidence="2">3.5.1.88</ecNumber>
    </recommendedName>
    <alternativeName>
        <fullName evidence="2">Polypeptide deformylase</fullName>
    </alternativeName>
</protein>
<evidence type="ECO:0000256" key="2">
    <source>
        <dbReference type="HAMAP-Rule" id="MF_00163"/>
    </source>
</evidence>
<sequence length="199" mass="22177">MTPPHAEMPATVLLLGDPQLRRVSEPVLDVHDPDFLAKGQRLRRALDAFRNEHGFGRAIAAPQIGIAQRFIAVHLPSYVGLLINPAITWRSAETFTMWDDCMSFPSLFVRVRRHDAISVSFLDESGQPCMWSKLDRATSELLQHEIDHLDGILSFDRIDSDASAGAGGVGRDAIVLRDVFEKDPAYFRKQVHYVIGDGA</sequence>
<dbReference type="Pfam" id="PF01327">
    <property type="entry name" value="Pep_deformylase"/>
    <property type="match status" value="1"/>
</dbReference>
<feature type="binding site" evidence="2">
    <location>
        <position position="144"/>
    </location>
    <ligand>
        <name>Fe cation</name>
        <dbReference type="ChEBI" id="CHEBI:24875"/>
    </ligand>
</feature>
<keyword evidence="2" id="KW-0648">Protein biosynthesis</keyword>
<dbReference type="PANTHER" id="PTHR10458">
    <property type="entry name" value="PEPTIDE DEFORMYLASE"/>
    <property type="match status" value="1"/>
</dbReference>
<comment type="similarity">
    <text evidence="1 2">Belongs to the polypeptide deformylase family.</text>
</comment>
<dbReference type="PRINTS" id="PR01576">
    <property type="entry name" value="PDEFORMYLASE"/>
</dbReference>
<feature type="binding site" evidence="2">
    <location>
        <position position="148"/>
    </location>
    <ligand>
        <name>Fe cation</name>
        <dbReference type="ChEBI" id="CHEBI:24875"/>
    </ligand>
</feature>
<dbReference type="HAMAP" id="MF_00163">
    <property type="entry name" value="Pep_deformylase"/>
    <property type="match status" value="1"/>
</dbReference>
<dbReference type="CDD" id="cd00487">
    <property type="entry name" value="Pep_deformylase"/>
    <property type="match status" value="1"/>
</dbReference>
<keyword evidence="2" id="KW-0479">Metal-binding</keyword>
<accession>A0ABZ2LTS5</accession>
<keyword evidence="2" id="KW-0408">Iron</keyword>
<comment type="function">
    <text evidence="2">Removes the formyl group from the N-terminal Met of newly synthesized proteins. Requires at least a dipeptide for an efficient rate of reaction. N-terminal L-methionine is a prerequisite for activity but the enzyme has broad specificity at other positions.</text>
</comment>
<dbReference type="InterPro" id="IPR023635">
    <property type="entry name" value="Peptide_deformylase"/>
</dbReference>
<dbReference type="RefSeq" id="WP_394822192.1">
    <property type="nucleotide sequence ID" value="NZ_CP089984.1"/>
</dbReference>